<comment type="caution">
    <text evidence="3">The sequence shown here is derived from an EMBL/GenBank/DDBJ whole genome shotgun (WGS) entry which is preliminary data.</text>
</comment>
<feature type="region of interest" description="Disordered" evidence="1">
    <location>
        <begin position="250"/>
        <end position="438"/>
    </location>
</feature>
<feature type="compositionally biased region" description="Basic and acidic residues" evidence="1">
    <location>
        <begin position="343"/>
        <end position="352"/>
    </location>
</feature>
<feature type="region of interest" description="Disordered" evidence="1">
    <location>
        <begin position="211"/>
        <end position="237"/>
    </location>
</feature>
<feature type="compositionally biased region" description="Basic and acidic residues" evidence="1">
    <location>
        <begin position="319"/>
        <end position="336"/>
    </location>
</feature>
<dbReference type="OrthoDB" id="4204700at2759"/>
<evidence type="ECO:0000256" key="2">
    <source>
        <dbReference type="SAM" id="Phobius"/>
    </source>
</evidence>
<keyword evidence="2" id="KW-0812">Transmembrane</keyword>
<evidence type="ECO:0000313" key="3">
    <source>
        <dbReference type="EMBL" id="TKA33774.1"/>
    </source>
</evidence>
<feature type="compositionally biased region" description="Polar residues" evidence="1">
    <location>
        <begin position="306"/>
        <end position="318"/>
    </location>
</feature>
<evidence type="ECO:0000313" key="4">
    <source>
        <dbReference type="Proteomes" id="UP000308549"/>
    </source>
</evidence>
<protein>
    <recommendedName>
        <fullName evidence="5">Endo-1,3(4)-beta-glucanase</fullName>
    </recommendedName>
</protein>
<evidence type="ECO:0000256" key="1">
    <source>
        <dbReference type="SAM" id="MobiDB-lite"/>
    </source>
</evidence>
<feature type="transmembrane region" description="Helical" evidence="2">
    <location>
        <begin position="171"/>
        <end position="191"/>
    </location>
</feature>
<dbReference type="EMBL" id="NAJL01000002">
    <property type="protein sequence ID" value="TKA33774.1"/>
    <property type="molecule type" value="Genomic_DNA"/>
</dbReference>
<name>A0A4U0UED8_9PEZI</name>
<dbReference type="AlphaFoldDB" id="A0A4U0UED8"/>
<accession>A0A4U0UED8</accession>
<feature type="region of interest" description="Disordered" evidence="1">
    <location>
        <begin position="1"/>
        <end position="22"/>
    </location>
</feature>
<sequence>MVLQGATTSDDSFSEELPSSDIDQYAGSNATYIEGKPSSFARVTPKQQPTQVYVNLAELPRLWSLIGQRDHPKFMVDGISDQVRFAQGIVQRPIRQDEANALAFHFAKSLRIASYGAPMGALAASAMVYRTRAEMRFPGWAPFKEGSRFSKDVFGPLRGLMARSAWQSTRIMAYLIVGTTIGQIFMGSYALSVSLAGRATDPRLKDFSEALKKRQQSGLNREATGQVGNQEAGPKGMETYDMARQRRDAQGMWGRGGEQTKDQADDMSPTGGTFGDEYMDTAGSSGFLSEEEVRQQADSRLGSEGGQAQSQRYEQSSRASRERTVDESSPRADRQASQKPGRGRWDELRSKGMDPGPHPGASQPGRTFQGASSPESSRARTVGGGADQVSRGDDYTFSSRDEDRQLAKTQAQGDFDALLERERGGVSQVEGDNRRGRW</sequence>
<keyword evidence="4" id="KW-1185">Reference proteome</keyword>
<keyword evidence="2" id="KW-0472">Membrane</keyword>
<keyword evidence="2" id="KW-1133">Transmembrane helix</keyword>
<organism evidence="3 4">
    <name type="scientific">Salinomyces thailandicus</name>
    <dbReference type="NCBI Taxonomy" id="706561"/>
    <lineage>
        <taxon>Eukaryota</taxon>
        <taxon>Fungi</taxon>
        <taxon>Dikarya</taxon>
        <taxon>Ascomycota</taxon>
        <taxon>Pezizomycotina</taxon>
        <taxon>Dothideomycetes</taxon>
        <taxon>Dothideomycetidae</taxon>
        <taxon>Mycosphaerellales</taxon>
        <taxon>Teratosphaeriaceae</taxon>
        <taxon>Salinomyces</taxon>
    </lineage>
</organism>
<gene>
    <name evidence="3" type="ORF">B0A50_00610</name>
</gene>
<feature type="compositionally biased region" description="Polar residues" evidence="1">
    <location>
        <begin position="1"/>
        <end position="11"/>
    </location>
</feature>
<feature type="compositionally biased region" description="Polar residues" evidence="1">
    <location>
        <begin position="364"/>
        <end position="376"/>
    </location>
</feature>
<feature type="compositionally biased region" description="Basic and acidic residues" evidence="1">
    <location>
        <begin position="390"/>
        <end position="406"/>
    </location>
</feature>
<proteinExistence type="predicted"/>
<reference evidence="3 4" key="1">
    <citation type="submission" date="2017-03" db="EMBL/GenBank/DDBJ databases">
        <title>Genomes of endolithic fungi from Antarctica.</title>
        <authorList>
            <person name="Coleine C."/>
            <person name="Masonjones S."/>
            <person name="Stajich J.E."/>
        </authorList>
    </citation>
    <scope>NUCLEOTIDE SEQUENCE [LARGE SCALE GENOMIC DNA]</scope>
    <source>
        <strain evidence="3 4">CCFEE 6315</strain>
    </source>
</reference>
<evidence type="ECO:0008006" key="5">
    <source>
        <dbReference type="Google" id="ProtNLM"/>
    </source>
</evidence>
<dbReference type="Proteomes" id="UP000308549">
    <property type="component" value="Unassembled WGS sequence"/>
</dbReference>